<organism evidence="2 3">
    <name type="scientific">Terrimonas ginsenosidimutans</name>
    <dbReference type="NCBI Taxonomy" id="2908004"/>
    <lineage>
        <taxon>Bacteria</taxon>
        <taxon>Pseudomonadati</taxon>
        <taxon>Bacteroidota</taxon>
        <taxon>Chitinophagia</taxon>
        <taxon>Chitinophagales</taxon>
        <taxon>Chitinophagaceae</taxon>
        <taxon>Terrimonas</taxon>
    </lineage>
</organism>
<comment type="caution">
    <text evidence="2">The sequence shown here is derived from an EMBL/GenBank/DDBJ whole genome shotgun (WGS) entry which is preliminary data.</text>
</comment>
<protein>
    <submittedName>
        <fullName evidence="2">Uncharacterized protein</fullName>
    </submittedName>
</protein>
<feature type="transmembrane region" description="Helical" evidence="1">
    <location>
        <begin position="79"/>
        <end position="100"/>
    </location>
</feature>
<name>A0ABS9KP36_9BACT</name>
<feature type="transmembrane region" description="Helical" evidence="1">
    <location>
        <begin position="120"/>
        <end position="142"/>
    </location>
</feature>
<evidence type="ECO:0000313" key="2">
    <source>
        <dbReference type="EMBL" id="MCG2614083.1"/>
    </source>
</evidence>
<dbReference type="EMBL" id="JAKLTR010000003">
    <property type="protein sequence ID" value="MCG2614083.1"/>
    <property type="molecule type" value="Genomic_DNA"/>
</dbReference>
<accession>A0ABS9KP36</accession>
<feature type="transmembrane region" description="Helical" evidence="1">
    <location>
        <begin position="12"/>
        <end position="30"/>
    </location>
</feature>
<keyword evidence="1" id="KW-0812">Transmembrane</keyword>
<feature type="transmembrane region" description="Helical" evidence="1">
    <location>
        <begin position="42"/>
        <end position="59"/>
    </location>
</feature>
<reference evidence="2" key="1">
    <citation type="submission" date="2022-01" db="EMBL/GenBank/DDBJ databases">
        <authorList>
            <person name="Jo J.-H."/>
            <person name="Im W.-T."/>
        </authorList>
    </citation>
    <scope>NUCLEOTIDE SEQUENCE</scope>
    <source>
        <strain evidence="2">NA20</strain>
    </source>
</reference>
<gene>
    <name evidence="2" type="ORF">LZZ85_07310</name>
</gene>
<keyword evidence="3" id="KW-1185">Reference proteome</keyword>
<evidence type="ECO:0000313" key="3">
    <source>
        <dbReference type="Proteomes" id="UP001165367"/>
    </source>
</evidence>
<keyword evidence="1" id="KW-1133">Transmembrane helix</keyword>
<feature type="transmembrane region" description="Helical" evidence="1">
    <location>
        <begin position="154"/>
        <end position="172"/>
    </location>
</feature>
<dbReference type="Proteomes" id="UP001165367">
    <property type="component" value="Unassembled WGS sequence"/>
</dbReference>
<dbReference type="RefSeq" id="WP_237870149.1">
    <property type="nucleotide sequence ID" value="NZ_JAKLTR010000003.1"/>
</dbReference>
<evidence type="ECO:0000256" key="1">
    <source>
        <dbReference type="SAM" id="Phobius"/>
    </source>
</evidence>
<proteinExistence type="predicted"/>
<feature type="transmembrane region" description="Helical" evidence="1">
    <location>
        <begin position="178"/>
        <end position="202"/>
    </location>
</feature>
<sequence>MRQPATSLKSSLVSYLVVLVFLAISVLESVRWEGGDNSIRLVGWNILVIWLFALGALFLQRAAGFPDWLDPGISNRSRFMLPLCKGFLFGVADVVVFEVILQHPPYKELPPFLQPFPHSIFLYFCGAIYVDVLFKLLPMTIIMAITRRIGTSKIAEIVFWVSASMLALYEPLEQMPDGSVALVIYSTVSGFAFNLLAIYFLRKSGWFAALMVRCGHYLLWHVLLGIYVEFLVIG</sequence>
<feature type="transmembrane region" description="Helical" evidence="1">
    <location>
        <begin position="214"/>
        <end position="233"/>
    </location>
</feature>
<keyword evidence="1" id="KW-0472">Membrane</keyword>